<evidence type="ECO:0000313" key="1">
    <source>
        <dbReference type="EMBL" id="MBB5253854.1"/>
    </source>
</evidence>
<evidence type="ECO:0000313" key="4">
    <source>
        <dbReference type="Proteomes" id="UP000582213"/>
    </source>
</evidence>
<dbReference type="Proteomes" id="UP000582213">
    <property type="component" value="Unassembled WGS sequence"/>
</dbReference>
<dbReference type="OrthoDB" id="38965at2157"/>
<accession>A0A650CJC5</accession>
<keyword evidence="3" id="KW-1185">Reference proteome</keyword>
<reference evidence="1 4" key="2">
    <citation type="submission" date="2020-08" db="EMBL/GenBank/DDBJ databases">
        <title>Genomic Encyclopedia of Type Strains, Phase IV (KMG-IV): sequencing the most valuable type-strain genomes for metagenomic binning, comparative biology and taxonomic classification.</title>
        <authorList>
            <person name="Goeker M."/>
        </authorList>
    </citation>
    <scope>NUCLEOTIDE SEQUENCE [LARGE SCALE GENOMIC DNA]</scope>
    <source>
        <strain evidence="1 4">DSM 12421</strain>
    </source>
</reference>
<proteinExistence type="predicted"/>
<reference evidence="2 3" key="1">
    <citation type="submission" date="2019-10" db="EMBL/GenBank/DDBJ databases">
        <title>Genome Sequences from Six Type Strain Members of the Archaeal Family Sulfolobaceae: Acidianus ambivalens, Acidianus infernus, Metallosphaera prunae, Stygiolobus azoricus, Sulfolobus metallicus, and Sulfurisphaera ohwakuensis.</title>
        <authorList>
            <person name="Counts J.A."/>
            <person name="Kelly R.M."/>
        </authorList>
    </citation>
    <scope>NUCLEOTIDE SEQUENCE [LARGE SCALE GENOMIC DNA]</scope>
    <source>
        <strain evidence="2 3">TA-1</strain>
    </source>
</reference>
<dbReference type="AlphaFoldDB" id="A0A650CJC5"/>
<dbReference type="RefSeq" id="WP_156015387.1">
    <property type="nucleotide sequence ID" value="NZ_AP031374.1"/>
</dbReference>
<evidence type="ECO:0000313" key="2">
    <source>
        <dbReference type="EMBL" id="QGR17922.1"/>
    </source>
</evidence>
<sequence>MEYSKLNNDIIIRLNSPKFRVSFEKGKFFDMHNLLVKKGVEGEEKIKPIVREFSEIMKEGIAQFSLQNNLPLSILMKFLDEMQDIYLDPRKYLDFEVISILIDVNKEFMKDKPGFTTNRKITMELQSQKGCAKVIIPEDGNISHFYSLDCKEWIEDFSMYRNLLYSLHPTISEINEIVNFMKKVI</sequence>
<evidence type="ECO:0000313" key="3">
    <source>
        <dbReference type="Proteomes" id="UP000427373"/>
    </source>
</evidence>
<organism evidence="2 3">
    <name type="scientific">Sulfurisphaera ohwakuensis</name>
    <dbReference type="NCBI Taxonomy" id="69656"/>
    <lineage>
        <taxon>Archaea</taxon>
        <taxon>Thermoproteota</taxon>
        <taxon>Thermoprotei</taxon>
        <taxon>Sulfolobales</taxon>
        <taxon>Sulfolobaceae</taxon>
        <taxon>Sulfurisphaera</taxon>
    </lineage>
</organism>
<name>A0A650CJC5_SULOH</name>
<protein>
    <submittedName>
        <fullName evidence="2">Uncharacterized protein</fullName>
    </submittedName>
</protein>
<dbReference type="EMBL" id="CP045484">
    <property type="protein sequence ID" value="QGR17922.1"/>
    <property type="molecule type" value="Genomic_DNA"/>
</dbReference>
<dbReference type="EMBL" id="JACHFY010000008">
    <property type="protein sequence ID" value="MBB5253854.1"/>
    <property type="molecule type" value="Genomic_DNA"/>
</dbReference>
<dbReference type="Proteomes" id="UP000427373">
    <property type="component" value="Chromosome"/>
</dbReference>
<gene>
    <name evidence="2" type="ORF">D1869_12590</name>
    <name evidence="1" type="ORF">HNQ62_001625</name>
</gene>
<dbReference type="KEGG" id="soh:D1869_12590"/>
<dbReference type="GeneID" id="95644403"/>